<dbReference type="PANTHER" id="PTHR11814">
    <property type="entry name" value="SULFATE TRANSPORTER"/>
    <property type="match status" value="1"/>
</dbReference>
<feature type="transmembrane region" description="Helical" evidence="6">
    <location>
        <begin position="351"/>
        <end position="372"/>
    </location>
</feature>
<feature type="transmembrane region" description="Helical" evidence="6">
    <location>
        <begin position="157"/>
        <end position="182"/>
    </location>
</feature>
<comment type="subcellular location">
    <subcellularLocation>
        <location evidence="1">Membrane</location>
        <topology evidence="1">Multi-pass membrane protein</topology>
    </subcellularLocation>
</comment>
<name>A0A6I2F300_9MICO</name>
<evidence type="ECO:0000256" key="1">
    <source>
        <dbReference type="ARBA" id="ARBA00004141"/>
    </source>
</evidence>
<feature type="transmembrane region" description="Helical" evidence="6">
    <location>
        <begin position="303"/>
        <end position="325"/>
    </location>
</feature>
<evidence type="ECO:0000256" key="5">
    <source>
        <dbReference type="SAM" id="MobiDB-lite"/>
    </source>
</evidence>
<organism evidence="8 9">
    <name type="scientific">Agromyces agglutinans</name>
    <dbReference type="NCBI Taxonomy" id="2662258"/>
    <lineage>
        <taxon>Bacteria</taxon>
        <taxon>Bacillati</taxon>
        <taxon>Actinomycetota</taxon>
        <taxon>Actinomycetes</taxon>
        <taxon>Micrococcales</taxon>
        <taxon>Microbacteriaceae</taxon>
        <taxon>Agromyces</taxon>
    </lineage>
</organism>
<dbReference type="InterPro" id="IPR001902">
    <property type="entry name" value="SLC26A/SulP_fam"/>
</dbReference>
<dbReference type="Gene3D" id="3.30.750.24">
    <property type="entry name" value="STAS domain"/>
    <property type="match status" value="1"/>
</dbReference>
<evidence type="ECO:0000259" key="7">
    <source>
        <dbReference type="PROSITE" id="PS50801"/>
    </source>
</evidence>
<feature type="transmembrane region" description="Helical" evidence="6">
    <location>
        <begin position="434"/>
        <end position="465"/>
    </location>
</feature>
<keyword evidence="4 6" id="KW-0472">Membrane</keyword>
<dbReference type="CDD" id="cd07042">
    <property type="entry name" value="STAS_SulP_like_sulfate_transporter"/>
    <property type="match status" value="1"/>
</dbReference>
<comment type="caution">
    <text evidence="8">The sequence shown here is derived from an EMBL/GenBank/DDBJ whole genome shotgun (WGS) entry which is preliminary data.</text>
</comment>
<dbReference type="PROSITE" id="PS50801">
    <property type="entry name" value="STAS"/>
    <property type="match status" value="1"/>
</dbReference>
<feature type="transmembrane region" description="Helical" evidence="6">
    <location>
        <begin position="279"/>
        <end position="296"/>
    </location>
</feature>
<accession>A0A6I2F300</accession>
<dbReference type="AlphaFoldDB" id="A0A6I2F300"/>
<evidence type="ECO:0000256" key="4">
    <source>
        <dbReference type="ARBA" id="ARBA00023136"/>
    </source>
</evidence>
<feature type="region of interest" description="Disordered" evidence="5">
    <location>
        <begin position="1"/>
        <end position="91"/>
    </location>
</feature>
<dbReference type="InterPro" id="IPR002645">
    <property type="entry name" value="STAS_dom"/>
</dbReference>
<dbReference type="GO" id="GO:0016020">
    <property type="term" value="C:membrane"/>
    <property type="evidence" value="ECO:0007669"/>
    <property type="project" value="UniProtKB-SubCell"/>
</dbReference>
<evidence type="ECO:0000256" key="2">
    <source>
        <dbReference type="ARBA" id="ARBA00022692"/>
    </source>
</evidence>
<dbReference type="SUPFAM" id="SSF52091">
    <property type="entry name" value="SpoIIaa-like"/>
    <property type="match status" value="1"/>
</dbReference>
<dbReference type="InterPro" id="IPR011547">
    <property type="entry name" value="SLC26A/SulP_dom"/>
</dbReference>
<dbReference type="Proteomes" id="UP000431080">
    <property type="component" value="Unassembled WGS sequence"/>
</dbReference>
<proteinExistence type="predicted"/>
<feature type="transmembrane region" description="Helical" evidence="6">
    <location>
        <begin position="232"/>
        <end position="250"/>
    </location>
</feature>
<keyword evidence="9" id="KW-1185">Reference proteome</keyword>
<evidence type="ECO:0000313" key="8">
    <source>
        <dbReference type="EMBL" id="MRG58919.1"/>
    </source>
</evidence>
<evidence type="ECO:0000256" key="6">
    <source>
        <dbReference type="SAM" id="Phobius"/>
    </source>
</evidence>
<keyword evidence="3 6" id="KW-1133">Transmembrane helix</keyword>
<protein>
    <submittedName>
        <fullName evidence="8">STAS domain-containing protein</fullName>
    </submittedName>
</protein>
<sequence length="666" mass="69356">MSATVFTIPHGCLRQDPPEPGGSDAGWIEYAVARRPGRVTTRDRIRPCPSRSRASESRTTRSGRARVGRGSGVTDPESTREPAEPAVTSGASRISPLQRLRGAATGAVGRATARVRPVFSRKTIGRDAVAGTVLGVESVPDGLAAGVLAGVNPLAGLYAYLFGMLGAACFTSSTFMAVQATGAMSLVVADTDLASRPDPDRALFTLAVLTGVIMVVAGVLKGGRLLRFVPTAVMTGFVTAVGVNIVLGQLSNFTGAEGEGGNRVIRAFDLLVHFWKFDWPTTLVGAVTLGLIVWLTRTRLGSFGLVIAVVAGSLLAFAFDAWIGWEVAVVADIADVPAGLPAPVLPNVEDVLVLLVPALSLAFVGLVQGAAVSAGIPNPDGRQSDASRDFVGQGAGNIAAGVFQGMPVGGSMSASALITAAGAKTRLSLFIASAVMAFVVLVASGVVAYVAMPSLAALLIVVGVGSINPARVQSVLKTGVVPTTIMAVTFVLTLIVPLQFAVLIGVGLGIILFVAKQSNRLAVRQIVIESDGRRREQEPVPVIGANQVIMLQPYGSLFFASAPVFEAQLPRIEATTRSSVVILRLRGIDQLGLALVGVLERYARALAEHESALRVIVTNERVVAEMAAGGLIEVIGEESVYRGTEWIGDSQRRAYADATEWVVSGR</sequence>
<feature type="transmembrane region" description="Helical" evidence="6">
    <location>
        <begin position="202"/>
        <end position="220"/>
    </location>
</feature>
<gene>
    <name evidence="8" type="ORF">GE115_03400</name>
</gene>
<dbReference type="Pfam" id="PF01740">
    <property type="entry name" value="STAS"/>
    <property type="match status" value="1"/>
</dbReference>
<evidence type="ECO:0000313" key="9">
    <source>
        <dbReference type="Proteomes" id="UP000431080"/>
    </source>
</evidence>
<dbReference type="EMBL" id="WJIF01000002">
    <property type="protein sequence ID" value="MRG58919.1"/>
    <property type="molecule type" value="Genomic_DNA"/>
</dbReference>
<dbReference type="Pfam" id="PF00916">
    <property type="entry name" value="Sulfate_transp"/>
    <property type="match status" value="1"/>
</dbReference>
<reference evidence="8 9" key="1">
    <citation type="submission" date="2019-10" db="EMBL/GenBank/DDBJ databases">
        <authorList>
            <person name="Nie G."/>
            <person name="Ming H."/>
            <person name="Yi B."/>
        </authorList>
    </citation>
    <scope>NUCLEOTIDE SEQUENCE [LARGE SCALE GENOMIC DNA]</scope>
    <source>
        <strain evidence="8 9">CFH 90414</strain>
    </source>
</reference>
<keyword evidence="2 6" id="KW-0812">Transmembrane</keyword>
<feature type="domain" description="STAS" evidence="7">
    <location>
        <begin position="548"/>
        <end position="641"/>
    </location>
</feature>
<feature type="transmembrane region" description="Helical" evidence="6">
    <location>
        <begin position="485"/>
        <end position="515"/>
    </location>
</feature>
<evidence type="ECO:0000256" key="3">
    <source>
        <dbReference type="ARBA" id="ARBA00022989"/>
    </source>
</evidence>
<dbReference type="InterPro" id="IPR036513">
    <property type="entry name" value="STAS_dom_sf"/>
</dbReference>
<dbReference type="GO" id="GO:0055085">
    <property type="term" value="P:transmembrane transport"/>
    <property type="evidence" value="ECO:0007669"/>
    <property type="project" value="InterPro"/>
</dbReference>